<comment type="similarity">
    <text evidence="2">Belongs to the AB hydrolase superfamily. Epoxide hydrolase family.</text>
</comment>
<proteinExistence type="inferred from homology"/>
<dbReference type="Proteomes" id="UP000038010">
    <property type="component" value="Unassembled WGS sequence"/>
</dbReference>
<dbReference type="InterPro" id="IPR029058">
    <property type="entry name" value="AB_hydrolase_fold"/>
</dbReference>
<dbReference type="PRINTS" id="PR00412">
    <property type="entry name" value="EPOXHYDRLASE"/>
</dbReference>
<dbReference type="PANTHER" id="PTHR43329">
    <property type="entry name" value="EPOXIDE HYDROLASE"/>
    <property type="match status" value="1"/>
</dbReference>
<dbReference type="OrthoDB" id="408373at2759"/>
<dbReference type="InterPro" id="IPR000639">
    <property type="entry name" value="Epox_hydrolase-like"/>
</dbReference>
<dbReference type="InterPro" id="IPR000073">
    <property type="entry name" value="AB_hydrolase_1"/>
</dbReference>
<feature type="domain" description="AB hydrolase-1" evidence="3">
    <location>
        <begin position="35"/>
        <end position="147"/>
    </location>
</feature>
<protein>
    <submittedName>
        <fullName evidence="4">Soluble epoxide hydrolase</fullName>
    </submittedName>
</protein>
<evidence type="ECO:0000313" key="5">
    <source>
        <dbReference type="Proteomes" id="UP000038010"/>
    </source>
</evidence>
<name>A0A0N1GYS2_9EURO</name>
<evidence type="ECO:0000256" key="2">
    <source>
        <dbReference type="ARBA" id="ARBA00038334"/>
    </source>
</evidence>
<gene>
    <name evidence="4" type="ORF">AB675_1600</name>
</gene>
<dbReference type="GeneID" id="28733383"/>
<dbReference type="GO" id="GO:0016787">
    <property type="term" value="F:hydrolase activity"/>
    <property type="evidence" value="ECO:0007669"/>
    <property type="project" value="UniProtKB-KW"/>
</dbReference>
<dbReference type="STRING" id="1664694.A0A0N1GYS2"/>
<dbReference type="RefSeq" id="XP_017995985.1">
    <property type="nucleotide sequence ID" value="XM_018141503.1"/>
</dbReference>
<dbReference type="SUPFAM" id="SSF53474">
    <property type="entry name" value="alpha/beta-Hydrolases"/>
    <property type="match status" value="1"/>
</dbReference>
<sequence length="302" mass="34060">MGQIIVDHQQTPVRHGRLRLSTGVRLHYYTAGSGPAVLLQHGIPKTSYYWRKVLPYLSPHFTCVVPDLRGIGDSTHPDSDYSMATVADDMAELMQQLGHEKYHVVGEDWGAAAAYQLAARYRDRVLSLIFQEMLLPGFGLEEWATFDSARPETHLWHVAFYSVRDVPELLITGREREYFTWFIKNEAYDPTSIADDAIEEYVAKASQPGGLRSLFNIYRETAANVRDNKAAAEKRLTLPVLAIGSKDFIGAEVRSQMENVCEEGVVTYKELDFGHQLAEECPEELAKLFLDFLGKAAKTNTK</sequence>
<dbReference type="AlphaFoldDB" id="A0A0N1GYS2"/>
<dbReference type="Pfam" id="PF00561">
    <property type="entry name" value="Abhydrolase_1"/>
    <property type="match status" value="1"/>
</dbReference>
<accession>A0A0N1GYS2</accession>
<organism evidence="4 5">
    <name type="scientific">Cyphellophora attinorum</name>
    <dbReference type="NCBI Taxonomy" id="1664694"/>
    <lineage>
        <taxon>Eukaryota</taxon>
        <taxon>Fungi</taxon>
        <taxon>Dikarya</taxon>
        <taxon>Ascomycota</taxon>
        <taxon>Pezizomycotina</taxon>
        <taxon>Eurotiomycetes</taxon>
        <taxon>Chaetothyriomycetidae</taxon>
        <taxon>Chaetothyriales</taxon>
        <taxon>Cyphellophoraceae</taxon>
        <taxon>Cyphellophora</taxon>
    </lineage>
</organism>
<dbReference type="Gene3D" id="3.40.50.1820">
    <property type="entry name" value="alpha/beta hydrolase"/>
    <property type="match status" value="1"/>
</dbReference>
<evidence type="ECO:0000256" key="1">
    <source>
        <dbReference type="ARBA" id="ARBA00022801"/>
    </source>
</evidence>
<dbReference type="EMBL" id="LFJN01000034">
    <property type="protein sequence ID" value="KPI36022.1"/>
    <property type="molecule type" value="Genomic_DNA"/>
</dbReference>
<keyword evidence="5" id="KW-1185">Reference proteome</keyword>
<evidence type="ECO:0000313" key="4">
    <source>
        <dbReference type="EMBL" id="KPI36022.1"/>
    </source>
</evidence>
<evidence type="ECO:0000259" key="3">
    <source>
        <dbReference type="Pfam" id="PF00561"/>
    </source>
</evidence>
<reference evidence="4 5" key="1">
    <citation type="submission" date="2015-06" db="EMBL/GenBank/DDBJ databases">
        <title>Draft genome of the ant-associated black yeast Phialophora attae CBS 131958.</title>
        <authorList>
            <person name="Moreno L.F."/>
            <person name="Stielow B.J."/>
            <person name="de Hoog S."/>
            <person name="Vicente V.A."/>
            <person name="Weiss V.A."/>
            <person name="de Vries M."/>
            <person name="Cruz L.M."/>
            <person name="Souza E.M."/>
        </authorList>
    </citation>
    <scope>NUCLEOTIDE SEQUENCE [LARGE SCALE GENOMIC DNA]</scope>
    <source>
        <strain evidence="4 5">CBS 131958</strain>
    </source>
</reference>
<dbReference type="VEuPathDB" id="FungiDB:AB675_1600"/>
<comment type="caution">
    <text evidence="4">The sequence shown here is derived from an EMBL/GenBank/DDBJ whole genome shotgun (WGS) entry which is preliminary data.</text>
</comment>
<keyword evidence="1 4" id="KW-0378">Hydrolase</keyword>